<proteinExistence type="inferred from homology"/>
<evidence type="ECO:0000256" key="9">
    <source>
        <dbReference type="ARBA" id="ARBA00022723"/>
    </source>
</evidence>
<dbReference type="SUPFAM" id="SSF48113">
    <property type="entry name" value="Heme-dependent peroxidases"/>
    <property type="match status" value="1"/>
</dbReference>
<evidence type="ECO:0000256" key="11">
    <source>
        <dbReference type="ARBA" id="ARBA00023004"/>
    </source>
</evidence>
<accession>A0ABR2EYC9</accession>
<dbReference type="InterPro" id="IPR010255">
    <property type="entry name" value="Haem_peroxidase_sf"/>
</dbReference>
<dbReference type="PROSITE" id="PS00436">
    <property type="entry name" value="PEROXIDASE_2"/>
    <property type="match status" value="1"/>
</dbReference>
<comment type="function">
    <text evidence="4">Removal of H(2)O(2), oxidation of toxic reductants, biosynthesis and degradation of lignin, suberization, auxin catabolism, response to environmental stresses such as wounding, pathogen attack and oxidative stress. These functions might be dependent on each isozyme/isoform in each plant tissue.</text>
</comment>
<evidence type="ECO:0000256" key="5">
    <source>
        <dbReference type="ARBA" id="ARBA00006873"/>
    </source>
</evidence>
<evidence type="ECO:0000256" key="7">
    <source>
        <dbReference type="ARBA" id="ARBA00022559"/>
    </source>
</evidence>
<dbReference type="PRINTS" id="PR00069">
    <property type="entry name" value="ALDKETRDTASE"/>
</dbReference>
<comment type="catalytic activity">
    <reaction evidence="1">
        <text>2 a phenolic donor + H2O2 = 2 a phenolic radical donor + 2 H2O</text>
        <dbReference type="Rhea" id="RHEA:56136"/>
        <dbReference type="ChEBI" id="CHEBI:15377"/>
        <dbReference type="ChEBI" id="CHEBI:16240"/>
        <dbReference type="ChEBI" id="CHEBI:139520"/>
        <dbReference type="ChEBI" id="CHEBI:139521"/>
        <dbReference type="EC" id="1.11.1.7"/>
    </reaction>
</comment>
<dbReference type="Pfam" id="PF00248">
    <property type="entry name" value="Aldo_ket_red"/>
    <property type="match status" value="1"/>
</dbReference>
<dbReference type="PROSITE" id="PS00435">
    <property type="entry name" value="PEROXIDASE_1"/>
    <property type="match status" value="1"/>
</dbReference>
<dbReference type="CDD" id="cd19124">
    <property type="entry name" value="AKR_AKR4A_4B"/>
    <property type="match status" value="1"/>
</dbReference>
<dbReference type="InterPro" id="IPR019793">
    <property type="entry name" value="Peroxidases_heam-ligand_BS"/>
</dbReference>
<gene>
    <name evidence="15" type="ORF">V6N12_006282</name>
</gene>
<dbReference type="InterPro" id="IPR033905">
    <property type="entry name" value="Secretory_peroxidase"/>
</dbReference>
<evidence type="ECO:0000256" key="6">
    <source>
        <dbReference type="ARBA" id="ARBA00012313"/>
    </source>
</evidence>
<dbReference type="PROSITE" id="PS50873">
    <property type="entry name" value="PEROXIDASE_4"/>
    <property type="match status" value="1"/>
</dbReference>
<feature type="signal peptide" evidence="13">
    <location>
        <begin position="1"/>
        <end position="24"/>
    </location>
</feature>
<comment type="cofactor">
    <cofactor evidence="3">
        <name>heme b</name>
        <dbReference type="ChEBI" id="CHEBI:60344"/>
    </cofactor>
</comment>
<evidence type="ECO:0000256" key="10">
    <source>
        <dbReference type="ARBA" id="ARBA00023002"/>
    </source>
</evidence>
<dbReference type="EC" id="1.11.1.7" evidence="6"/>
<dbReference type="InterPro" id="IPR002016">
    <property type="entry name" value="Haem_peroxidase"/>
</dbReference>
<dbReference type="CDD" id="cd00693">
    <property type="entry name" value="secretory_peroxidase"/>
    <property type="match status" value="1"/>
</dbReference>
<dbReference type="InterPro" id="IPR044497">
    <property type="entry name" value="AKR4A/B"/>
</dbReference>
<sequence length="720" mass="80116">MAFSDIVLVSLLFSFLSLIPSAHCTLTLNYYSKTCPKFHDVLQNVLSGKQLTNPTTAAATLRLFFHDCFVNGCDASLLIASNAFNKSELDADVNMSVAGDAFDLIARVKTAIELECPGTVSCADILAVSTRDLVVMVGGPFYEVPLGRKDGRTSDPSIVDKNLPKPLTPMKDLLALFASKGFSTEEMVALVGAHTIGFSHCKEFANRLFHFSKTSEVDPSYNPTFAQGLRKLCQNYTVDPAMSAFNDVYTPGKFDNMYYKNLQRGLGLLTSDQAMATDPRTKPFVDRFAENQTAFFDMFGRSMHKLSLYKVKENHDGDVRRRCDQFNTIQISTRVIWTNLAVCDAAGTLLAAPWHPSKGKRTRTRPLNSFGQTQIQYSFELLEELDSYCKSMDSNVEINCSSVPEHVLSSSGQKMPVLGFGTAVDPPVAPQVTKQAVLQAIKLGYRHFDTASVYGTEQPVGEAIVEAISIGLIKSRDELFITSKLWCNDAHEELVVPALQKSLQNLKLEYLDLYLIHWPVSLKPGSFKFLVINTEDVVPMDFGSVWSAMEECQRLGFTKSIGVSNFSCKKLADILSFANIPPAVNQVELNPMWNQKKLREFCKAKGIFITAFSLLGASGTAWGSNRVMESDVLKDIAEAKGKTVAQICGRWAYETGVSMVVKSFNGERMKQNLEIFSWSLSQDEIKRINDIPQSRHHRGDEFISEHGPYKTLEEFWDGEI</sequence>
<keyword evidence="11" id="KW-0408">Iron</keyword>
<dbReference type="InterPro" id="IPR020471">
    <property type="entry name" value="AKR"/>
</dbReference>
<keyword evidence="8" id="KW-0349">Heme</keyword>
<dbReference type="SUPFAM" id="SSF51430">
    <property type="entry name" value="NAD(P)-linked oxidoreductase"/>
    <property type="match status" value="1"/>
</dbReference>
<reference evidence="15 16" key="1">
    <citation type="journal article" date="2024" name="G3 (Bethesda)">
        <title>Genome assembly of Hibiscus sabdariffa L. provides insights into metabolisms of medicinal natural products.</title>
        <authorList>
            <person name="Kim T."/>
        </authorList>
    </citation>
    <scope>NUCLEOTIDE SEQUENCE [LARGE SCALE GENOMIC DNA]</scope>
    <source>
        <strain evidence="15">TK-2024</strain>
        <tissue evidence="15">Old leaves</tissue>
    </source>
</reference>
<feature type="chain" id="PRO_5046073159" description="peroxidase" evidence="13">
    <location>
        <begin position="25"/>
        <end position="720"/>
    </location>
</feature>
<dbReference type="PROSITE" id="PS00062">
    <property type="entry name" value="ALDOKETO_REDUCTASE_2"/>
    <property type="match status" value="1"/>
</dbReference>
<evidence type="ECO:0000256" key="3">
    <source>
        <dbReference type="ARBA" id="ARBA00001970"/>
    </source>
</evidence>
<name>A0ABR2EYC9_9ROSI</name>
<keyword evidence="7" id="KW-0575">Peroxidase</keyword>
<protein>
    <recommendedName>
        <fullName evidence="6">peroxidase</fullName>
        <ecNumber evidence="6">1.11.1.7</ecNumber>
    </recommendedName>
</protein>
<dbReference type="InterPro" id="IPR019794">
    <property type="entry name" value="Peroxidases_AS"/>
</dbReference>
<feature type="domain" description="Plant heme peroxidase family profile" evidence="14">
    <location>
        <begin position="25"/>
        <end position="327"/>
    </location>
</feature>
<evidence type="ECO:0000256" key="8">
    <source>
        <dbReference type="ARBA" id="ARBA00022617"/>
    </source>
</evidence>
<evidence type="ECO:0000256" key="4">
    <source>
        <dbReference type="ARBA" id="ARBA00002322"/>
    </source>
</evidence>
<evidence type="ECO:0000259" key="14">
    <source>
        <dbReference type="PROSITE" id="PS50873"/>
    </source>
</evidence>
<dbReference type="Pfam" id="PF00141">
    <property type="entry name" value="peroxidase"/>
    <property type="match status" value="1"/>
</dbReference>
<organism evidence="15 16">
    <name type="scientific">Hibiscus sabdariffa</name>
    <name type="common">roselle</name>
    <dbReference type="NCBI Taxonomy" id="183260"/>
    <lineage>
        <taxon>Eukaryota</taxon>
        <taxon>Viridiplantae</taxon>
        <taxon>Streptophyta</taxon>
        <taxon>Embryophyta</taxon>
        <taxon>Tracheophyta</taxon>
        <taxon>Spermatophyta</taxon>
        <taxon>Magnoliopsida</taxon>
        <taxon>eudicotyledons</taxon>
        <taxon>Gunneridae</taxon>
        <taxon>Pentapetalae</taxon>
        <taxon>rosids</taxon>
        <taxon>malvids</taxon>
        <taxon>Malvales</taxon>
        <taxon>Malvaceae</taxon>
        <taxon>Malvoideae</taxon>
        <taxon>Hibiscus</taxon>
    </lineage>
</organism>
<evidence type="ECO:0000313" key="15">
    <source>
        <dbReference type="EMBL" id="KAK8567705.1"/>
    </source>
</evidence>
<dbReference type="EMBL" id="JBBPBM010000009">
    <property type="protein sequence ID" value="KAK8567705.1"/>
    <property type="molecule type" value="Genomic_DNA"/>
</dbReference>
<dbReference type="PROSITE" id="PS00063">
    <property type="entry name" value="ALDOKETO_REDUCTASE_3"/>
    <property type="match status" value="1"/>
</dbReference>
<evidence type="ECO:0000313" key="16">
    <source>
        <dbReference type="Proteomes" id="UP001472677"/>
    </source>
</evidence>
<dbReference type="Gene3D" id="1.10.420.10">
    <property type="entry name" value="Peroxidase, domain 2"/>
    <property type="match status" value="1"/>
</dbReference>
<keyword evidence="10" id="KW-0560">Oxidoreductase</keyword>
<evidence type="ECO:0000256" key="2">
    <source>
        <dbReference type="ARBA" id="ARBA00001913"/>
    </source>
</evidence>
<dbReference type="InterPro" id="IPR000823">
    <property type="entry name" value="Peroxidase_pln"/>
</dbReference>
<comment type="similarity">
    <text evidence="5">Belongs to the peroxidase family. Ascorbate peroxidase subfamily.</text>
</comment>
<dbReference type="InterPro" id="IPR018170">
    <property type="entry name" value="Aldo/ket_reductase_CS"/>
</dbReference>
<evidence type="ECO:0000256" key="1">
    <source>
        <dbReference type="ARBA" id="ARBA00000189"/>
    </source>
</evidence>
<dbReference type="PROSITE" id="PS00798">
    <property type="entry name" value="ALDOKETO_REDUCTASE_1"/>
    <property type="match status" value="1"/>
</dbReference>
<keyword evidence="12" id="KW-1015">Disulfide bond</keyword>
<dbReference type="Gene3D" id="3.20.20.100">
    <property type="entry name" value="NADP-dependent oxidoreductase domain"/>
    <property type="match status" value="1"/>
</dbReference>
<evidence type="ECO:0000256" key="13">
    <source>
        <dbReference type="SAM" id="SignalP"/>
    </source>
</evidence>
<comment type="cofactor">
    <cofactor evidence="2">
        <name>Ca(2+)</name>
        <dbReference type="ChEBI" id="CHEBI:29108"/>
    </cofactor>
</comment>
<keyword evidence="13" id="KW-0732">Signal</keyword>
<dbReference type="PANTHER" id="PTHR31517:SF86">
    <property type="entry name" value="PEROXIDASE"/>
    <property type="match status" value="1"/>
</dbReference>
<dbReference type="Gene3D" id="1.10.520.10">
    <property type="match status" value="1"/>
</dbReference>
<comment type="caution">
    <text evidence="15">The sequence shown here is derived from an EMBL/GenBank/DDBJ whole genome shotgun (WGS) entry which is preliminary data.</text>
</comment>
<keyword evidence="16" id="KW-1185">Reference proteome</keyword>
<dbReference type="PANTHER" id="PTHR31517">
    <property type="match status" value="1"/>
</dbReference>
<dbReference type="InterPro" id="IPR023210">
    <property type="entry name" value="NADP_OxRdtase_dom"/>
</dbReference>
<dbReference type="InterPro" id="IPR036812">
    <property type="entry name" value="NAD(P)_OxRdtase_dom_sf"/>
</dbReference>
<evidence type="ECO:0000256" key="12">
    <source>
        <dbReference type="ARBA" id="ARBA00023157"/>
    </source>
</evidence>
<dbReference type="Proteomes" id="UP001472677">
    <property type="component" value="Unassembled WGS sequence"/>
</dbReference>
<keyword evidence="9" id="KW-0479">Metal-binding</keyword>